<sequence>MEYLEAACFTFHALGISEKEKELTDLHNELDSLKNAVEHQRKKNNERQQHVEAVELESKELLKRLFPMVSVPSNLTYTEWLRGFEKKAKACVAGASDAETVKEGILQKLQRSVEQEESKWRSKADESRRTIKQMQSSFTSSEQELERLRRENKDVENLRRQREHLEMELEKAEMERSTYVTEVRELKDLLTELQKKLDDSYSEAVRQNEELNLLKTQLNETLTKLQNEQSERKKVADDLHKAQQSLNFIHSRISVKAAGDSAVIENSAVSPETGSPEKETMSMSLNQTVTQLQQLLQEVNQQLMKEK</sequence>
<keyword evidence="4" id="KW-1185">Reference proteome</keyword>
<evidence type="ECO:0000256" key="2">
    <source>
        <dbReference type="SAM" id="MobiDB-lite"/>
    </source>
</evidence>
<dbReference type="PANTHER" id="PTHR18864">
    <property type="entry name" value="KINECTIN"/>
    <property type="match status" value="1"/>
</dbReference>
<evidence type="ECO:0000256" key="1">
    <source>
        <dbReference type="SAM" id="Coils"/>
    </source>
</evidence>
<feature type="region of interest" description="Disordered" evidence="2">
    <location>
        <begin position="117"/>
        <end position="149"/>
    </location>
</feature>
<keyword evidence="1" id="KW-0175">Coiled coil</keyword>
<dbReference type="Proteomes" id="UP000092124">
    <property type="component" value="Unassembled WGS sequence"/>
</dbReference>
<dbReference type="AlphaFoldDB" id="A0A1A6GVL5"/>
<protein>
    <recommendedName>
        <fullName evidence="5">Kinectin</fullName>
    </recommendedName>
</protein>
<dbReference type="InterPro" id="IPR024854">
    <property type="entry name" value="Kinectin"/>
</dbReference>
<evidence type="ECO:0008006" key="5">
    <source>
        <dbReference type="Google" id="ProtNLM"/>
    </source>
</evidence>
<evidence type="ECO:0000313" key="4">
    <source>
        <dbReference type="Proteomes" id="UP000092124"/>
    </source>
</evidence>
<gene>
    <name evidence="3" type="ORF">A6R68_01244</name>
</gene>
<evidence type="ECO:0000313" key="3">
    <source>
        <dbReference type="EMBL" id="OBS70216.1"/>
    </source>
</evidence>
<dbReference type="OrthoDB" id="5875463at2759"/>
<feature type="coiled-coil region" evidence="1">
    <location>
        <begin position="16"/>
        <end position="43"/>
    </location>
</feature>
<feature type="compositionally biased region" description="Polar residues" evidence="2">
    <location>
        <begin position="132"/>
        <end position="142"/>
    </location>
</feature>
<proteinExistence type="predicted"/>
<dbReference type="GO" id="GO:0019894">
    <property type="term" value="F:kinesin binding"/>
    <property type="evidence" value="ECO:0007669"/>
    <property type="project" value="InterPro"/>
</dbReference>
<reference evidence="3 4" key="1">
    <citation type="submission" date="2016-06" db="EMBL/GenBank/DDBJ databases">
        <title>The Draft Genome Sequence and Annotation of the Desert Woodrat Neotoma lepida.</title>
        <authorList>
            <person name="Campbell M."/>
            <person name="Oakeson K.F."/>
            <person name="Yandell M."/>
            <person name="Halpert J.R."/>
            <person name="Dearing D."/>
        </authorList>
    </citation>
    <scope>NUCLEOTIDE SEQUENCE [LARGE SCALE GENOMIC DNA]</scope>
    <source>
        <strain evidence="3">417</strain>
        <tissue evidence="3">Liver</tissue>
    </source>
</reference>
<dbReference type="PANTHER" id="PTHR18864:SF1">
    <property type="entry name" value="KINECTIN"/>
    <property type="match status" value="1"/>
</dbReference>
<organism evidence="3 4">
    <name type="scientific">Neotoma lepida</name>
    <name type="common">Desert woodrat</name>
    <dbReference type="NCBI Taxonomy" id="56216"/>
    <lineage>
        <taxon>Eukaryota</taxon>
        <taxon>Metazoa</taxon>
        <taxon>Chordata</taxon>
        <taxon>Craniata</taxon>
        <taxon>Vertebrata</taxon>
        <taxon>Euteleostomi</taxon>
        <taxon>Mammalia</taxon>
        <taxon>Eutheria</taxon>
        <taxon>Euarchontoglires</taxon>
        <taxon>Glires</taxon>
        <taxon>Rodentia</taxon>
        <taxon>Myomorpha</taxon>
        <taxon>Muroidea</taxon>
        <taxon>Cricetidae</taxon>
        <taxon>Neotominae</taxon>
        <taxon>Neotoma</taxon>
    </lineage>
</organism>
<comment type="caution">
    <text evidence="3">The sequence shown here is derived from an EMBL/GenBank/DDBJ whole genome shotgun (WGS) entry which is preliminary data.</text>
</comment>
<dbReference type="STRING" id="56216.A0A1A6GVL5"/>
<name>A0A1A6GVL5_NEOLE</name>
<dbReference type="EMBL" id="LZPO01066379">
    <property type="protein sequence ID" value="OBS70216.1"/>
    <property type="molecule type" value="Genomic_DNA"/>
</dbReference>
<dbReference type="Gene3D" id="1.10.287.1490">
    <property type="match status" value="1"/>
</dbReference>
<feature type="compositionally biased region" description="Basic and acidic residues" evidence="2">
    <location>
        <begin position="117"/>
        <end position="129"/>
    </location>
</feature>
<accession>A0A1A6GVL5</accession>
<dbReference type="GO" id="GO:0007018">
    <property type="term" value="P:microtubule-based movement"/>
    <property type="evidence" value="ECO:0007669"/>
    <property type="project" value="InterPro"/>
</dbReference>